<dbReference type="PANTHER" id="PTHR41286:SF1">
    <property type="entry name" value="HNH NUCLEASE YAJD-RELATED"/>
    <property type="match status" value="1"/>
</dbReference>
<dbReference type="SMART" id="SM00507">
    <property type="entry name" value="HNHc"/>
    <property type="match status" value="1"/>
</dbReference>
<feature type="domain" description="HNH nuclease" evidence="5">
    <location>
        <begin position="159"/>
        <end position="215"/>
    </location>
</feature>
<dbReference type="InterPro" id="IPR002711">
    <property type="entry name" value="HNH"/>
</dbReference>
<dbReference type="GO" id="GO:0005829">
    <property type="term" value="C:cytosol"/>
    <property type="evidence" value="ECO:0007669"/>
    <property type="project" value="TreeGrafter"/>
</dbReference>
<dbReference type="EMBL" id="HG796218">
    <property type="protein sequence ID" value="CDL65121.1"/>
    <property type="molecule type" value="Genomic_DNA"/>
</dbReference>
<proteinExistence type="inferred from homology"/>
<evidence type="ECO:0000256" key="3">
    <source>
        <dbReference type="ARBA" id="ARBA00038412"/>
    </source>
</evidence>
<dbReference type="AlphaFoldDB" id="A0A077RDA7"/>
<organism evidence="6">
    <name type="scientific">Staphylococcus xylosus</name>
    <dbReference type="NCBI Taxonomy" id="1288"/>
    <lineage>
        <taxon>Bacteria</taxon>
        <taxon>Bacillati</taxon>
        <taxon>Bacillota</taxon>
        <taxon>Bacilli</taxon>
        <taxon>Bacillales</taxon>
        <taxon>Staphylococcaceae</taxon>
        <taxon>Staphylococcus</taxon>
    </lineage>
</organism>
<dbReference type="GO" id="GO:0004519">
    <property type="term" value="F:endonuclease activity"/>
    <property type="evidence" value="ECO:0007669"/>
    <property type="project" value="InterPro"/>
</dbReference>
<comment type="similarity">
    <text evidence="3">Belongs to the HNH nuclease family.</text>
</comment>
<evidence type="ECO:0000259" key="5">
    <source>
        <dbReference type="SMART" id="SM00507"/>
    </source>
</evidence>
<dbReference type="GO" id="GO:0016787">
    <property type="term" value="F:hydrolase activity"/>
    <property type="evidence" value="ECO:0007669"/>
    <property type="project" value="UniProtKB-KW"/>
</dbReference>
<evidence type="ECO:0000256" key="4">
    <source>
        <dbReference type="ARBA" id="ARBA00040194"/>
    </source>
</evidence>
<dbReference type="GO" id="GO:0008270">
    <property type="term" value="F:zinc ion binding"/>
    <property type="evidence" value="ECO:0007669"/>
    <property type="project" value="InterPro"/>
</dbReference>
<dbReference type="Pfam" id="PF01844">
    <property type="entry name" value="HNH"/>
    <property type="match status" value="1"/>
</dbReference>
<accession>A0A077RDA7</accession>
<dbReference type="SUPFAM" id="SSF52540">
    <property type="entry name" value="P-loop containing nucleoside triphosphate hydrolases"/>
    <property type="match status" value="1"/>
</dbReference>
<keyword evidence="1" id="KW-0540">Nuclease</keyword>
<evidence type="ECO:0000256" key="2">
    <source>
        <dbReference type="ARBA" id="ARBA00022801"/>
    </source>
</evidence>
<dbReference type="CDD" id="cd00085">
    <property type="entry name" value="HNHc"/>
    <property type="match status" value="1"/>
</dbReference>
<keyword evidence="2" id="KW-0378">Hydrolase</keyword>
<name>A0A077RDA7_STAXY</name>
<dbReference type="GO" id="GO:0003676">
    <property type="term" value="F:nucleic acid binding"/>
    <property type="evidence" value="ECO:0007669"/>
    <property type="project" value="InterPro"/>
</dbReference>
<evidence type="ECO:0000256" key="1">
    <source>
        <dbReference type="ARBA" id="ARBA00022722"/>
    </source>
</evidence>
<protein>
    <recommendedName>
        <fullName evidence="4">Putative HNH nuclease YajD</fullName>
    </recommendedName>
</protein>
<dbReference type="InterPro" id="IPR003615">
    <property type="entry name" value="HNH_nuc"/>
</dbReference>
<dbReference type="Gene3D" id="3.40.50.300">
    <property type="entry name" value="P-loop containing nucleotide triphosphate hydrolases"/>
    <property type="match status" value="1"/>
</dbReference>
<evidence type="ECO:0000313" key="6">
    <source>
        <dbReference type="EMBL" id="CDL65121.1"/>
    </source>
</evidence>
<dbReference type="InterPro" id="IPR027417">
    <property type="entry name" value="P-loop_NTPase"/>
</dbReference>
<dbReference type="PANTHER" id="PTHR41286">
    <property type="entry name" value="HNH NUCLEASE YAJD-RELATED"/>
    <property type="match status" value="1"/>
</dbReference>
<reference evidence="6" key="1">
    <citation type="journal article" date="2014" name="Antimicrob. Agents Chemother.">
        <title>The Novel Macrolide-Lincosamide-Streptogramin B Resistance Gene erm(44) Is Associated with a Prophage in Staphylococcus xylosus.</title>
        <authorList>
            <person name="Wipf J.R."/>
            <person name="Schwendener S."/>
            <person name="Perreten V."/>
        </authorList>
    </citation>
    <scope>NUCLEOTIDE SEQUENCE</scope>
    <source>
        <strain evidence="6">JW4341</strain>
    </source>
</reference>
<dbReference type="Gene3D" id="1.10.30.50">
    <property type="match status" value="1"/>
</dbReference>
<sequence length="240" mass="28524">MRIVVVYGAPMSGKTTYVNEVMQDTDLVFDYDALTQAITNSQYQQHNDSAHKLVMDIRNKMIDHAKQITEGTLYLITTYLSYMLQDKVETHFNTQYKQMDTSLEACKRRLSVSDRHNKQHVMQVIHEWYGKYIYNKGLIDSDELTKETKRLYKSKDWHTLRHMALERDNHLCQMCLRKHRYTDAKLVHHIIYVKSDFQKALDLDNLMCVCSKCHNRIHAKDEEEVFTTENVERKVRTIKL</sequence>